<gene>
    <name evidence="1" type="ORF">C8077_06210</name>
    <name evidence="2" type="ORF">GA629_10060</name>
</gene>
<sequence length="119" mass="13525">MKGDMDMKEKNRAEEWFRAKHDELAGTARANLAAHDLEPGQEAYHLDSLHYATAEQMEAICPTGIDFDRYATLANGSVGYDEADAHWADAAWWDEQARAMWDEVDDIPDDGLYWTSVED</sequence>
<dbReference type="EMBL" id="CP028341">
    <property type="protein sequence ID" value="AVT45537.1"/>
    <property type="molecule type" value="Genomic_DNA"/>
</dbReference>
<evidence type="ECO:0000313" key="4">
    <source>
        <dbReference type="Proteomes" id="UP000470200"/>
    </source>
</evidence>
<dbReference type="Proteomes" id="UP000470200">
    <property type="component" value="Unassembled WGS sequence"/>
</dbReference>
<evidence type="ECO:0000313" key="2">
    <source>
        <dbReference type="EMBL" id="KAB5882723.1"/>
    </source>
</evidence>
<reference evidence="2 4" key="2">
    <citation type="journal article" date="2019" name="Nat. Med.">
        <title>A library of human gut bacterial isolates paired with longitudinal multiomics data enables mechanistic microbiome research.</title>
        <authorList>
            <person name="Poyet M."/>
            <person name="Groussin M."/>
            <person name="Gibbons S.M."/>
            <person name="Avila-Pacheco J."/>
            <person name="Jiang X."/>
            <person name="Kearney S.M."/>
            <person name="Perrotta A.R."/>
            <person name="Berdy B."/>
            <person name="Zhao S."/>
            <person name="Lieberman T.D."/>
            <person name="Swanson P.K."/>
            <person name="Smith M."/>
            <person name="Roesemann S."/>
            <person name="Alexander J.E."/>
            <person name="Rich S.A."/>
            <person name="Livny J."/>
            <person name="Vlamakis H."/>
            <person name="Clish C."/>
            <person name="Bullock K."/>
            <person name="Deik A."/>
            <person name="Scott J."/>
            <person name="Pierce K.A."/>
            <person name="Xavier R.J."/>
            <person name="Alm E.J."/>
        </authorList>
    </citation>
    <scope>NUCLEOTIDE SEQUENCE [LARGE SCALE GENOMIC DNA]</scope>
    <source>
        <strain evidence="2 4">BIOML-A105</strain>
    </source>
</reference>
<protein>
    <submittedName>
        <fullName evidence="1">Uncharacterized protein</fullName>
    </submittedName>
</protein>
<dbReference type="Proteomes" id="UP000241454">
    <property type="component" value="Chromosome"/>
</dbReference>
<reference evidence="1 3" key="1">
    <citation type="submission" date="2018-03" db="EMBL/GenBank/DDBJ databases">
        <authorList>
            <person name="Keele B.F."/>
        </authorList>
    </citation>
    <scope>NUCLEOTIDE SEQUENCE [LARGE SCALE GENOMIC DNA]</scope>
    <source>
        <strain evidence="1 3">1-11</strain>
    </source>
</reference>
<dbReference type="AlphaFoldDB" id="A0A2R4G3W9"/>
<dbReference type="EMBL" id="WDIP01000015">
    <property type="protein sequence ID" value="KAB5882723.1"/>
    <property type="molecule type" value="Genomic_DNA"/>
</dbReference>
<accession>A0A2R4G3W9</accession>
<evidence type="ECO:0000313" key="1">
    <source>
        <dbReference type="EMBL" id="AVT45537.1"/>
    </source>
</evidence>
<proteinExistence type="predicted"/>
<name>A0A2R4G3W9_BIFAD</name>
<evidence type="ECO:0000313" key="3">
    <source>
        <dbReference type="Proteomes" id="UP000241454"/>
    </source>
</evidence>
<organism evidence="1 3">
    <name type="scientific">Bifidobacterium adolescentis</name>
    <dbReference type="NCBI Taxonomy" id="1680"/>
    <lineage>
        <taxon>Bacteria</taxon>
        <taxon>Bacillati</taxon>
        <taxon>Actinomycetota</taxon>
        <taxon>Actinomycetes</taxon>
        <taxon>Bifidobacteriales</taxon>
        <taxon>Bifidobacteriaceae</taxon>
        <taxon>Bifidobacterium</taxon>
    </lineage>
</organism>